<gene>
    <name evidence="1" type="ORF">E1298_00845</name>
</gene>
<dbReference type="RefSeq" id="WP_131888772.1">
    <property type="nucleotide sequence ID" value="NZ_SMKU01000002.1"/>
</dbReference>
<comment type="caution">
    <text evidence="1">The sequence shown here is derived from an EMBL/GenBank/DDBJ whole genome shotgun (WGS) entry which is preliminary data.</text>
</comment>
<accession>A0A4R5CGL0</accession>
<reference evidence="1 2" key="1">
    <citation type="submission" date="2019-03" db="EMBL/GenBank/DDBJ databases">
        <title>Draft genome sequences of novel Actinobacteria.</title>
        <authorList>
            <person name="Sahin N."/>
            <person name="Ay H."/>
            <person name="Saygin H."/>
        </authorList>
    </citation>
    <scope>NUCLEOTIDE SEQUENCE [LARGE SCALE GENOMIC DNA]</scope>
    <source>
        <strain evidence="1 2">H3C3</strain>
    </source>
</reference>
<keyword evidence="2" id="KW-1185">Reference proteome</keyword>
<dbReference type="EMBL" id="SMKU01000002">
    <property type="protein sequence ID" value="TDD97610.1"/>
    <property type="molecule type" value="Genomic_DNA"/>
</dbReference>
<proteinExistence type="predicted"/>
<dbReference type="Proteomes" id="UP000294513">
    <property type="component" value="Unassembled WGS sequence"/>
</dbReference>
<evidence type="ECO:0000313" key="1">
    <source>
        <dbReference type="EMBL" id="TDD97610.1"/>
    </source>
</evidence>
<dbReference type="AlphaFoldDB" id="A0A4R5CGL0"/>
<evidence type="ECO:0000313" key="2">
    <source>
        <dbReference type="Proteomes" id="UP000294513"/>
    </source>
</evidence>
<sequence length="94" mass="11024">MNVITLACDCRDRLERFFRWRAVHRVGYDPAPALGGGRYYLAIGTRGWRTEHEYELSRDDMEMLGEAISDLLATTRPNDRGGWQWFDPETEETR</sequence>
<organism evidence="1 2">
    <name type="scientific">Actinomadura rubrisoli</name>
    <dbReference type="NCBI Taxonomy" id="2530368"/>
    <lineage>
        <taxon>Bacteria</taxon>
        <taxon>Bacillati</taxon>
        <taxon>Actinomycetota</taxon>
        <taxon>Actinomycetes</taxon>
        <taxon>Streptosporangiales</taxon>
        <taxon>Thermomonosporaceae</taxon>
        <taxon>Actinomadura</taxon>
    </lineage>
</organism>
<name>A0A4R5CGL0_9ACTN</name>
<protein>
    <submittedName>
        <fullName evidence="1">Uncharacterized protein</fullName>
    </submittedName>
</protein>